<sequence>MWVMSMVRRTLPPLTTLRAFEAAARLVSFKAAAEELRVTQSAISHQVASLERSLGTPLFLRLPGRVELNEAGVIYFPVVQDALDKIAFTTDLIRQNNAPTSLTVQVYVTVAVRWLIPRLQTFKEKFPEIAMNLDASLLDWEFNPDRADVGFIYTRAPNRPNLTYTLLRRERLVGVCSPAIAKSITGPDDLRHFSFLSVSGNTEDAASWAASVGASGLSQKSSPLFDSNLLAIEAAANGQGIVIVPEFLVEGDVANGTLVAPLASDLMQPGGWYLVHLERRGGEKAIRKFLQWIQGQA</sequence>
<evidence type="ECO:0000256" key="2">
    <source>
        <dbReference type="ARBA" id="ARBA00023015"/>
    </source>
</evidence>
<dbReference type="PANTHER" id="PTHR30537">
    <property type="entry name" value="HTH-TYPE TRANSCRIPTIONAL REGULATOR"/>
    <property type="match status" value="1"/>
</dbReference>
<dbReference type="GO" id="GO:0043565">
    <property type="term" value="F:sequence-specific DNA binding"/>
    <property type="evidence" value="ECO:0007669"/>
    <property type="project" value="TreeGrafter"/>
</dbReference>
<comment type="similarity">
    <text evidence="1">Belongs to the LysR transcriptional regulatory family.</text>
</comment>
<evidence type="ECO:0000256" key="3">
    <source>
        <dbReference type="ARBA" id="ARBA00023125"/>
    </source>
</evidence>
<dbReference type="InterPro" id="IPR036388">
    <property type="entry name" value="WH-like_DNA-bd_sf"/>
</dbReference>
<evidence type="ECO:0000259" key="5">
    <source>
        <dbReference type="PROSITE" id="PS50931"/>
    </source>
</evidence>
<dbReference type="PROSITE" id="PS50931">
    <property type="entry name" value="HTH_LYSR"/>
    <property type="match status" value="1"/>
</dbReference>
<dbReference type="GO" id="GO:0003700">
    <property type="term" value="F:DNA-binding transcription factor activity"/>
    <property type="evidence" value="ECO:0007669"/>
    <property type="project" value="InterPro"/>
</dbReference>
<evidence type="ECO:0000313" key="7">
    <source>
        <dbReference type="Proteomes" id="UP000294958"/>
    </source>
</evidence>
<dbReference type="InterPro" id="IPR005119">
    <property type="entry name" value="LysR_subst-bd"/>
</dbReference>
<dbReference type="InterPro" id="IPR036390">
    <property type="entry name" value="WH_DNA-bd_sf"/>
</dbReference>
<keyword evidence="7" id="KW-1185">Reference proteome</keyword>
<evidence type="ECO:0000313" key="6">
    <source>
        <dbReference type="EMBL" id="TDR36694.1"/>
    </source>
</evidence>
<accession>A0A4R6YIJ0</accession>
<dbReference type="SUPFAM" id="SSF53850">
    <property type="entry name" value="Periplasmic binding protein-like II"/>
    <property type="match status" value="1"/>
</dbReference>
<dbReference type="Proteomes" id="UP000294958">
    <property type="component" value="Unassembled WGS sequence"/>
</dbReference>
<dbReference type="Pfam" id="PF00126">
    <property type="entry name" value="HTH_1"/>
    <property type="match status" value="1"/>
</dbReference>
<name>A0A4R6YIJ0_9HYPH</name>
<dbReference type="GO" id="GO:0006351">
    <property type="term" value="P:DNA-templated transcription"/>
    <property type="evidence" value="ECO:0007669"/>
    <property type="project" value="TreeGrafter"/>
</dbReference>
<feature type="domain" description="HTH lysR-type" evidence="5">
    <location>
        <begin position="12"/>
        <end position="69"/>
    </location>
</feature>
<dbReference type="CDD" id="cd08432">
    <property type="entry name" value="PBP2_GcdR_TrpI_HvrB_AmpR_like"/>
    <property type="match status" value="1"/>
</dbReference>
<dbReference type="Pfam" id="PF03466">
    <property type="entry name" value="LysR_substrate"/>
    <property type="match status" value="1"/>
</dbReference>
<dbReference type="InterPro" id="IPR000847">
    <property type="entry name" value="LysR_HTH_N"/>
</dbReference>
<dbReference type="Gene3D" id="3.40.190.10">
    <property type="entry name" value="Periplasmic binding protein-like II"/>
    <property type="match status" value="2"/>
</dbReference>
<evidence type="ECO:0000256" key="1">
    <source>
        <dbReference type="ARBA" id="ARBA00009437"/>
    </source>
</evidence>
<gene>
    <name evidence="6" type="ORF">DES43_1044</name>
</gene>
<reference evidence="6 7" key="1">
    <citation type="submission" date="2019-03" db="EMBL/GenBank/DDBJ databases">
        <title>Genomic Encyclopedia of Type Strains, Phase IV (KMG-IV): sequencing the most valuable type-strain genomes for metagenomic binning, comparative biology and taxonomic classification.</title>
        <authorList>
            <person name="Goeker M."/>
        </authorList>
    </citation>
    <scope>NUCLEOTIDE SEQUENCE [LARGE SCALE GENOMIC DNA]</scope>
    <source>
        <strain evidence="6 7">DSM 11603</strain>
    </source>
</reference>
<evidence type="ECO:0000256" key="4">
    <source>
        <dbReference type="ARBA" id="ARBA00023163"/>
    </source>
</evidence>
<organism evidence="6 7">
    <name type="scientific">Aquamicrobium defluvii</name>
    <dbReference type="NCBI Taxonomy" id="69279"/>
    <lineage>
        <taxon>Bacteria</taxon>
        <taxon>Pseudomonadati</taxon>
        <taxon>Pseudomonadota</taxon>
        <taxon>Alphaproteobacteria</taxon>
        <taxon>Hyphomicrobiales</taxon>
        <taxon>Phyllobacteriaceae</taxon>
        <taxon>Aquamicrobium</taxon>
    </lineage>
</organism>
<dbReference type="Gene3D" id="1.10.10.10">
    <property type="entry name" value="Winged helix-like DNA-binding domain superfamily/Winged helix DNA-binding domain"/>
    <property type="match status" value="1"/>
</dbReference>
<dbReference type="AlphaFoldDB" id="A0A4R6YIJ0"/>
<dbReference type="EMBL" id="SNZF01000004">
    <property type="protein sequence ID" value="TDR36694.1"/>
    <property type="molecule type" value="Genomic_DNA"/>
</dbReference>
<keyword evidence="4" id="KW-0804">Transcription</keyword>
<dbReference type="InterPro" id="IPR058163">
    <property type="entry name" value="LysR-type_TF_proteobact-type"/>
</dbReference>
<keyword evidence="2" id="KW-0805">Transcription regulation</keyword>
<comment type="caution">
    <text evidence="6">The sequence shown here is derived from an EMBL/GenBank/DDBJ whole genome shotgun (WGS) entry which is preliminary data.</text>
</comment>
<dbReference type="PANTHER" id="PTHR30537:SF26">
    <property type="entry name" value="GLYCINE CLEAVAGE SYSTEM TRANSCRIPTIONAL ACTIVATOR"/>
    <property type="match status" value="1"/>
</dbReference>
<dbReference type="SUPFAM" id="SSF46785">
    <property type="entry name" value="Winged helix' DNA-binding domain"/>
    <property type="match status" value="1"/>
</dbReference>
<keyword evidence="3" id="KW-0238">DNA-binding</keyword>
<protein>
    <submittedName>
        <fullName evidence="6">LysR family glycine cleavage system transcriptional activator</fullName>
    </submittedName>
</protein>
<dbReference type="PRINTS" id="PR00039">
    <property type="entry name" value="HTHLYSR"/>
</dbReference>
<proteinExistence type="inferred from homology"/>